<protein>
    <submittedName>
        <fullName evidence="1">Uncharacterized protein</fullName>
    </submittedName>
</protein>
<dbReference type="AlphaFoldDB" id="A0A7S3GQ23"/>
<gene>
    <name evidence="1" type="ORF">SELO1098_LOCUS2032</name>
</gene>
<evidence type="ECO:0000313" key="1">
    <source>
        <dbReference type="EMBL" id="CAE0273206.1"/>
    </source>
</evidence>
<sequence length="283" mass="31316">MSFVDAILNLVSKGKESPAKTAFLVATLVASSALAYSYLTPSSSNLAPAMEEKEAKEIMSAIMKKLKMLVPKLLSAAQNIKMQIEQQGQEVDDAAVLKHYILPHFTTNLQEIQNMVLEEFDADEDELEEAVEYYIARGDEELASMSKSIRAMHMQFGGDSELEAPATAPAKGSKAADMDVNDVVAMLKELATQMVQYSDDFCGKFVDENGIPSDQQSMEEFQYGLMAVSQKAEKVVLEEFGISESDLQSLLMGCQDNRQVQEVFMGIQMDSQKVLLKHGIRMQ</sequence>
<proteinExistence type="predicted"/>
<accession>A0A7S3GQ23</accession>
<reference evidence="1" key="1">
    <citation type="submission" date="2021-01" db="EMBL/GenBank/DDBJ databases">
        <authorList>
            <person name="Corre E."/>
            <person name="Pelletier E."/>
            <person name="Niang G."/>
            <person name="Scheremetjew M."/>
            <person name="Finn R."/>
            <person name="Kale V."/>
            <person name="Holt S."/>
            <person name="Cochrane G."/>
            <person name="Meng A."/>
            <person name="Brown T."/>
            <person name="Cohen L."/>
        </authorList>
    </citation>
    <scope>NUCLEOTIDE SEQUENCE</scope>
    <source>
        <strain evidence="1">CCAP 955/1</strain>
    </source>
</reference>
<dbReference type="EMBL" id="HBIC01003799">
    <property type="protein sequence ID" value="CAE0273206.1"/>
    <property type="molecule type" value="Transcribed_RNA"/>
</dbReference>
<name>A0A7S3GQ23_9STRA</name>
<organism evidence="1">
    <name type="scientific">Spumella elongata</name>
    <dbReference type="NCBI Taxonomy" id="89044"/>
    <lineage>
        <taxon>Eukaryota</taxon>
        <taxon>Sar</taxon>
        <taxon>Stramenopiles</taxon>
        <taxon>Ochrophyta</taxon>
        <taxon>Chrysophyceae</taxon>
        <taxon>Chromulinales</taxon>
        <taxon>Chromulinaceae</taxon>
        <taxon>Spumella</taxon>
    </lineage>
</organism>